<protein>
    <submittedName>
        <fullName evidence="5">GntR family transcriptional regulator</fullName>
    </submittedName>
</protein>
<dbReference type="SUPFAM" id="SSF64288">
    <property type="entry name" value="Chorismate lyase-like"/>
    <property type="match status" value="1"/>
</dbReference>
<dbReference type="AlphaFoldDB" id="A0A3D9ISS3"/>
<accession>A0A3D9ISS3</accession>
<dbReference type="GO" id="GO:0003700">
    <property type="term" value="F:DNA-binding transcription factor activity"/>
    <property type="evidence" value="ECO:0007669"/>
    <property type="project" value="InterPro"/>
</dbReference>
<dbReference type="InterPro" id="IPR036390">
    <property type="entry name" value="WH_DNA-bd_sf"/>
</dbReference>
<dbReference type="CDD" id="cd07377">
    <property type="entry name" value="WHTH_GntR"/>
    <property type="match status" value="1"/>
</dbReference>
<keyword evidence="2" id="KW-0238">DNA-binding</keyword>
<feature type="domain" description="HTH gntR-type" evidence="4">
    <location>
        <begin position="8"/>
        <end position="76"/>
    </location>
</feature>
<dbReference type="InterPro" id="IPR000524">
    <property type="entry name" value="Tscrpt_reg_HTH_GntR"/>
</dbReference>
<dbReference type="Proteomes" id="UP000256869">
    <property type="component" value="Unassembled WGS sequence"/>
</dbReference>
<dbReference type="PRINTS" id="PR00035">
    <property type="entry name" value="HTHGNTR"/>
</dbReference>
<organism evidence="5 6">
    <name type="scientific">Cohnella lupini</name>
    <dbReference type="NCBI Taxonomy" id="1294267"/>
    <lineage>
        <taxon>Bacteria</taxon>
        <taxon>Bacillati</taxon>
        <taxon>Bacillota</taxon>
        <taxon>Bacilli</taxon>
        <taxon>Bacillales</taxon>
        <taxon>Paenibacillaceae</taxon>
        <taxon>Cohnella</taxon>
    </lineage>
</organism>
<evidence type="ECO:0000313" key="5">
    <source>
        <dbReference type="EMBL" id="RED64758.1"/>
    </source>
</evidence>
<keyword evidence="6" id="KW-1185">Reference proteome</keyword>
<name>A0A3D9ISS3_9BACL</name>
<dbReference type="Pfam" id="PF07702">
    <property type="entry name" value="UTRA"/>
    <property type="match status" value="1"/>
</dbReference>
<dbReference type="PANTHER" id="PTHR44846">
    <property type="entry name" value="MANNOSYL-D-GLYCERATE TRANSPORT/METABOLISM SYSTEM REPRESSOR MNGR-RELATED"/>
    <property type="match status" value="1"/>
</dbReference>
<evidence type="ECO:0000256" key="3">
    <source>
        <dbReference type="ARBA" id="ARBA00023163"/>
    </source>
</evidence>
<comment type="caution">
    <text evidence="5">The sequence shown here is derived from an EMBL/GenBank/DDBJ whole genome shotgun (WGS) entry which is preliminary data.</text>
</comment>
<dbReference type="Pfam" id="PF00392">
    <property type="entry name" value="GntR"/>
    <property type="match status" value="1"/>
</dbReference>
<evidence type="ECO:0000313" key="6">
    <source>
        <dbReference type="Proteomes" id="UP000256869"/>
    </source>
</evidence>
<dbReference type="GO" id="GO:0003677">
    <property type="term" value="F:DNA binding"/>
    <property type="evidence" value="ECO:0007669"/>
    <property type="project" value="UniProtKB-KW"/>
</dbReference>
<dbReference type="EMBL" id="QRDY01000002">
    <property type="protein sequence ID" value="RED64758.1"/>
    <property type="molecule type" value="Genomic_DNA"/>
</dbReference>
<dbReference type="GO" id="GO:0045892">
    <property type="term" value="P:negative regulation of DNA-templated transcription"/>
    <property type="evidence" value="ECO:0007669"/>
    <property type="project" value="TreeGrafter"/>
</dbReference>
<dbReference type="OrthoDB" id="457376at2"/>
<evidence type="ECO:0000259" key="4">
    <source>
        <dbReference type="PROSITE" id="PS50949"/>
    </source>
</evidence>
<dbReference type="InterPro" id="IPR036388">
    <property type="entry name" value="WH-like_DNA-bd_sf"/>
</dbReference>
<keyword evidence="1" id="KW-0805">Transcription regulation</keyword>
<gene>
    <name evidence="5" type="ORF">DFP95_102179</name>
</gene>
<sequence>MLDDTLPVTLQYQLRSKLFEKIENRFWSPGSQIPSERELCDEYGVSRITVREVLKELVQEGYLVRKQGKGTFVSLPKFEHELSSTYSLSQEIEKEGLYSDFKILGFRRTNATSHLKKIFGLSDSDSLYEITRLRFIGDELFAWERAFTPCSLMEGAGEEQLQKEGLYFTIFRCSGLMAEEAEVEAEAVNCPDEIAQQLKIKKNTAVLHLTRVTTAQNRCIEYCESYIRSEKYKYKYKQILRKKAFYDGAYSDHTDGK</sequence>
<reference evidence="5 6" key="1">
    <citation type="submission" date="2018-07" db="EMBL/GenBank/DDBJ databases">
        <title>Genomic Encyclopedia of Type Strains, Phase III (KMG-III): the genomes of soil and plant-associated and newly described type strains.</title>
        <authorList>
            <person name="Whitman W."/>
        </authorList>
    </citation>
    <scope>NUCLEOTIDE SEQUENCE [LARGE SCALE GENOMIC DNA]</scope>
    <source>
        <strain evidence="5 6">CECT 8236</strain>
    </source>
</reference>
<dbReference type="InterPro" id="IPR028978">
    <property type="entry name" value="Chorismate_lyase_/UTRA_dom_sf"/>
</dbReference>
<dbReference type="FunFam" id="1.10.10.10:FF:000079">
    <property type="entry name" value="GntR family transcriptional regulator"/>
    <property type="match status" value="1"/>
</dbReference>
<dbReference type="PANTHER" id="PTHR44846:SF1">
    <property type="entry name" value="MANNOSYL-D-GLYCERATE TRANSPORT_METABOLISM SYSTEM REPRESSOR MNGR-RELATED"/>
    <property type="match status" value="1"/>
</dbReference>
<keyword evidence="3" id="KW-0804">Transcription</keyword>
<dbReference type="SMART" id="SM00866">
    <property type="entry name" value="UTRA"/>
    <property type="match status" value="1"/>
</dbReference>
<proteinExistence type="predicted"/>
<dbReference type="PROSITE" id="PS50949">
    <property type="entry name" value="HTH_GNTR"/>
    <property type="match status" value="1"/>
</dbReference>
<evidence type="ECO:0000256" key="2">
    <source>
        <dbReference type="ARBA" id="ARBA00023125"/>
    </source>
</evidence>
<dbReference type="SUPFAM" id="SSF46785">
    <property type="entry name" value="Winged helix' DNA-binding domain"/>
    <property type="match status" value="1"/>
</dbReference>
<dbReference type="SMART" id="SM00345">
    <property type="entry name" value="HTH_GNTR"/>
    <property type="match status" value="1"/>
</dbReference>
<dbReference type="InterPro" id="IPR011663">
    <property type="entry name" value="UTRA"/>
</dbReference>
<dbReference type="Gene3D" id="1.10.10.10">
    <property type="entry name" value="Winged helix-like DNA-binding domain superfamily/Winged helix DNA-binding domain"/>
    <property type="match status" value="1"/>
</dbReference>
<evidence type="ECO:0000256" key="1">
    <source>
        <dbReference type="ARBA" id="ARBA00023015"/>
    </source>
</evidence>
<dbReference type="InterPro" id="IPR050679">
    <property type="entry name" value="Bact_HTH_transcr_reg"/>
</dbReference>
<dbReference type="Gene3D" id="3.40.1410.10">
    <property type="entry name" value="Chorismate lyase-like"/>
    <property type="match status" value="1"/>
</dbReference>